<sequence>MPYDELRDKQSSFCVGSSSRLFSSEIEDVVISGRMPTPGRCQDMGLWDVSDGREWDLTNGLMLVLLSVAGFKVGERGDRVSRVEAGKRTTTVQSRVLLQGGGETTVPTHKLSSPSDLLVNIHLYRPYSHPTCFLAFYLTINTAKFLQ</sequence>
<organism evidence="1 2">
    <name type="scientific">Onchocerca flexuosa</name>
    <dbReference type="NCBI Taxonomy" id="387005"/>
    <lineage>
        <taxon>Eukaryota</taxon>
        <taxon>Metazoa</taxon>
        <taxon>Ecdysozoa</taxon>
        <taxon>Nematoda</taxon>
        <taxon>Chromadorea</taxon>
        <taxon>Rhabditida</taxon>
        <taxon>Spirurina</taxon>
        <taxon>Spiruromorpha</taxon>
        <taxon>Filarioidea</taxon>
        <taxon>Onchocercidae</taxon>
        <taxon>Onchocerca</taxon>
    </lineage>
</organism>
<dbReference type="AlphaFoldDB" id="A0A238BX30"/>
<dbReference type="OrthoDB" id="10459040at2759"/>
<protein>
    <submittedName>
        <fullName evidence="1">Uncharacterized protein</fullName>
    </submittedName>
</protein>
<evidence type="ECO:0000313" key="1">
    <source>
        <dbReference type="EMBL" id="OZC09813.1"/>
    </source>
</evidence>
<dbReference type="EMBL" id="KZ269991">
    <property type="protein sequence ID" value="OZC09813.1"/>
    <property type="molecule type" value="Genomic_DNA"/>
</dbReference>
<dbReference type="Proteomes" id="UP000242913">
    <property type="component" value="Unassembled WGS sequence"/>
</dbReference>
<keyword evidence="2" id="KW-1185">Reference proteome</keyword>
<evidence type="ECO:0000313" key="2">
    <source>
        <dbReference type="Proteomes" id="UP000242913"/>
    </source>
</evidence>
<proteinExistence type="predicted"/>
<gene>
    <name evidence="1" type="ORF">X798_03216</name>
</gene>
<accession>A0A238BX30</accession>
<reference evidence="1 2" key="1">
    <citation type="submission" date="2015-12" db="EMBL/GenBank/DDBJ databases">
        <title>Draft genome of the nematode, Onchocerca flexuosa.</title>
        <authorList>
            <person name="Mitreva M."/>
        </authorList>
    </citation>
    <scope>NUCLEOTIDE SEQUENCE [LARGE SCALE GENOMIC DNA]</scope>
    <source>
        <strain evidence="1">Red Deer</strain>
    </source>
</reference>
<name>A0A238BX30_9BILA</name>